<dbReference type="GeneID" id="24442532"/>
<protein>
    <recommendedName>
        <fullName evidence="3">Oxalate/formate antiporter protein</fullName>
    </recommendedName>
</protein>
<dbReference type="EMBL" id="GG663085">
    <property type="protein sequence ID" value="EWS76830.1"/>
    <property type="molecule type" value="Genomic_DNA"/>
</dbReference>
<dbReference type="Proteomes" id="UP000009168">
    <property type="component" value="Unassembled WGS sequence"/>
</dbReference>
<proteinExistence type="predicted"/>
<accession>W7XBT9</accession>
<dbReference type="AlphaFoldDB" id="W7XBT9"/>
<keyword evidence="2" id="KW-1185">Reference proteome</keyword>
<organism evidence="1 2">
    <name type="scientific">Tetrahymena thermophila (strain SB210)</name>
    <dbReference type="NCBI Taxonomy" id="312017"/>
    <lineage>
        <taxon>Eukaryota</taxon>
        <taxon>Sar</taxon>
        <taxon>Alveolata</taxon>
        <taxon>Ciliophora</taxon>
        <taxon>Intramacronucleata</taxon>
        <taxon>Oligohymenophorea</taxon>
        <taxon>Hymenostomatida</taxon>
        <taxon>Tetrahymenina</taxon>
        <taxon>Tetrahymenidae</taxon>
        <taxon>Tetrahymena</taxon>
    </lineage>
</organism>
<dbReference type="KEGG" id="tet:TTHERM_002653312"/>
<reference evidence="2" key="1">
    <citation type="journal article" date="2006" name="PLoS Biol.">
        <title>Macronuclear genome sequence of the ciliate Tetrahymena thermophila, a model eukaryote.</title>
        <authorList>
            <person name="Eisen J.A."/>
            <person name="Coyne R.S."/>
            <person name="Wu M."/>
            <person name="Wu D."/>
            <person name="Thiagarajan M."/>
            <person name="Wortman J.R."/>
            <person name="Badger J.H."/>
            <person name="Ren Q."/>
            <person name="Amedeo P."/>
            <person name="Jones K.M."/>
            <person name="Tallon L.J."/>
            <person name="Delcher A.L."/>
            <person name="Salzberg S.L."/>
            <person name="Silva J.C."/>
            <person name="Haas B.J."/>
            <person name="Majoros W.H."/>
            <person name="Farzad M."/>
            <person name="Carlton J.M."/>
            <person name="Smith R.K. Jr."/>
            <person name="Garg J."/>
            <person name="Pearlman R.E."/>
            <person name="Karrer K.M."/>
            <person name="Sun L."/>
            <person name="Manning G."/>
            <person name="Elde N.C."/>
            <person name="Turkewitz A.P."/>
            <person name="Asai D.J."/>
            <person name="Wilkes D.E."/>
            <person name="Wang Y."/>
            <person name="Cai H."/>
            <person name="Collins K."/>
            <person name="Stewart B.A."/>
            <person name="Lee S.R."/>
            <person name="Wilamowska K."/>
            <person name="Weinberg Z."/>
            <person name="Ruzzo W.L."/>
            <person name="Wloga D."/>
            <person name="Gaertig J."/>
            <person name="Frankel J."/>
            <person name="Tsao C.-C."/>
            <person name="Gorovsky M.A."/>
            <person name="Keeling P.J."/>
            <person name="Waller R.F."/>
            <person name="Patron N.J."/>
            <person name="Cherry J.M."/>
            <person name="Stover N.A."/>
            <person name="Krieger C.J."/>
            <person name="del Toro C."/>
            <person name="Ryder H.F."/>
            <person name="Williamson S.C."/>
            <person name="Barbeau R.A."/>
            <person name="Hamilton E.P."/>
            <person name="Orias E."/>
        </authorList>
    </citation>
    <scope>NUCLEOTIDE SEQUENCE [LARGE SCALE GENOMIC DNA]</scope>
    <source>
        <strain evidence="2">SB210</strain>
    </source>
</reference>
<name>W7XBT9_TETTS</name>
<evidence type="ECO:0000313" key="1">
    <source>
        <dbReference type="EMBL" id="EWS76830.1"/>
    </source>
</evidence>
<dbReference type="InterPro" id="IPR032675">
    <property type="entry name" value="LRR_dom_sf"/>
</dbReference>
<sequence length="136" mass="15063">MFSQFLDLNSMYLSVQSKLIKLLGGEAISTPISQHLTRSYETLQDLTRPYETSRKLQLPQSINFRNLLVEGDEIFFFQLGSGLAKCINLSNLTLDLDDNQIGDEGASGLGSGLAKCINLSNLTLDLPQKQFICFGL</sequence>
<dbReference type="SUPFAM" id="SSF52047">
    <property type="entry name" value="RNI-like"/>
    <property type="match status" value="1"/>
</dbReference>
<dbReference type="Gene3D" id="3.80.10.10">
    <property type="entry name" value="Ribonuclease Inhibitor"/>
    <property type="match status" value="1"/>
</dbReference>
<evidence type="ECO:0008006" key="3">
    <source>
        <dbReference type="Google" id="ProtNLM"/>
    </source>
</evidence>
<evidence type="ECO:0000313" key="2">
    <source>
        <dbReference type="Proteomes" id="UP000009168"/>
    </source>
</evidence>
<dbReference type="InParanoid" id="W7XBT9"/>
<dbReference type="RefSeq" id="XP_012650635.1">
    <property type="nucleotide sequence ID" value="XM_012795181.1"/>
</dbReference>
<gene>
    <name evidence="1" type="ORF">TTHERM_002653312</name>
</gene>